<reference evidence="1 2" key="1">
    <citation type="submission" date="2019-02" db="EMBL/GenBank/DDBJ databases">
        <title>Deep-cultivation of Planctomycetes and their phenomic and genomic characterization uncovers novel biology.</title>
        <authorList>
            <person name="Wiegand S."/>
            <person name="Jogler M."/>
            <person name="Boedeker C."/>
            <person name="Pinto D."/>
            <person name="Vollmers J."/>
            <person name="Rivas-Marin E."/>
            <person name="Kohn T."/>
            <person name="Peeters S.H."/>
            <person name="Heuer A."/>
            <person name="Rast P."/>
            <person name="Oberbeckmann S."/>
            <person name="Bunk B."/>
            <person name="Jeske O."/>
            <person name="Meyerdierks A."/>
            <person name="Storesund J.E."/>
            <person name="Kallscheuer N."/>
            <person name="Luecker S."/>
            <person name="Lage O.M."/>
            <person name="Pohl T."/>
            <person name="Merkel B.J."/>
            <person name="Hornburger P."/>
            <person name="Mueller R.-W."/>
            <person name="Bruemmer F."/>
            <person name="Labrenz M."/>
            <person name="Spormann A.M."/>
            <person name="Op Den Camp H."/>
            <person name="Overmann J."/>
            <person name="Amann R."/>
            <person name="Jetten M.S.M."/>
            <person name="Mascher T."/>
            <person name="Medema M.H."/>
            <person name="Devos D.P."/>
            <person name="Kaster A.-K."/>
            <person name="Ovreas L."/>
            <person name="Rohde M."/>
            <person name="Galperin M.Y."/>
            <person name="Jogler C."/>
        </authorList>
    </citation>
    <scope>NUCLEOTIDE SEQUENCE [LARGE SCALE GENOMIC DNA]</scope>
    <source>
        <strain evidence="1 2">Pla52n</strain>
    </source>
</reference>
<keyword evidence="2" id="KW-1185">Reference proteome</keyword>
<protein>
    <submittedName>
        <fullName evidence="1">Uncharacterized protein</fullName>
    </submittedName>
</protein>
<proteinExistence type="predicted"/>
<dbReference type="InterPro" id="IPR047114">
    <property type="entry name" value="YciF"/>
</dbReference>
<dbReference type="EMBL" id="SJPN01000004">
    <property type="protein sequence ID" value="TWU02593.1"/>
    <property type="molecule type" value="Genomic_DNA"/>
</dbReference>
<gene>
    <name evidence="1" type="ORF">Pla52n_36490</name>
</gene>
<dbReference type="RefSeq" id="WP_146520891.1">
    <property type="nucleotide sequence ID" value="NZ_CP151726.1"/>
</dbReference>
<dbReference type="InterPro" id="IPR012347">
    <property type="entry name" value="Ferritin-like"/>
</dbReference>
<evidence type="ECO:0000313" key="1">
    <source>
        <dbReference type="EMBL" id="TWU02593.1"/>
    </source>
</evidence>
<organism evidence="1 2">
    <name type="scientific">Stieleria varia</name>
    <dbReference type="NCBI Taxonomy" id="2528005"/>
    <lineage>
        <taxon>Bacteria</taxon>
        <taxon>Pseudomonadati</taxon>
        <taxon>Planctomycetota</taxon>
        <taxon>Planctomycetia</taxon>
        <taxon>Pirellulales</taxon>
        <taxon>Pirellulaceae</taxon>
        <taxon>Stieleria</taxon>
    </lineage>
</organism>
<dbReference type="InterPro" id="IPR009078">
    <property type="entry name" value="Ferritin-like_SF"/>
</dbReference>
<dbReference type="Proteomes" id="UP000320176">
    <property type="component" value="Unassembled WGS sequence"/>
</dbReference>
<dbReference type="PANTHER" id="PTHR30565:SF9">
    <property type="entry name" value="PROTEIN YCIF"/>
    <property type="match status" value="1"/>
</dbReference>
<comment type="caution">
    <text evidence="1">The sequence shown here is derived from an EMBL/GenBank/DDBJ whole genome shotgun (WGS) entry which is preliminary data.</text>
</comment>
<evidence type="ECO:0000313" key="2">
    <source>
        <dbReference type="Proteomes" id="UP000320176"/>
    </source>
</evidence>
<dbReference type="AlphaFoldDB" id="A0A5C6ARD7"/>
<sequence>MKLDSLHKLYVHELKDLYSAETQLLDAIPKMRDAATADELKDAFSAHLEETRTHVTRLEGIFKSLDFEPGGHKCAAMEGLIKEGESIISSDIEPRVLDAGLVAAAQRVEHYEMAGYGTARSYAEKLGHRDAADTLQQTLNEEGLANQTLTRLAERKINFMAMDLSGK</sequence>
<dbReference type="Pfam" id="PF05974">
    <property type="entry name" value="DUF892"/>
    <property type="match status" value="1"/>
</dbReference>
<dbReference type="OrthoDB" id="9795056at2"/>
<dbReference type="InterPro" id="IPR010287">
    <property type="entry name" value="DUF892_YciF-like"/>
</dbReference>
<accession>A0A5C6ARD7</accession>
<dbReference type="PANTHER" id="PTHR30565">
    <property type="entry name" value="PROTEIN YCIF"/>
    <property type="match status" value="1"/>
</dbReference>
<dbReference type="Gene3D" id="1.20.1260.10">
    <property type="match status" value="1"/>
</dbReference>
<name>A0A5C6ARD7_9BACT</name>
<dbReference type="CDD" id="cd07909">
    <property type="entry name" value="YciF"/>
    <property type="match status" value="1"/>
</dbReference>
<dbReference type="SUPFAM" id="SSF47240">
    <property type="entry name" value="Ferritin-like"/>
    <property type="match status" value="1"/>
</dbReference>